<dbReference type="AlphaFoldDB" id="A0AAD9KYJ2"/>
<name>A0AAD9KYJ2_RIDPI</name>
<dbReference type="SUPFAM" id="SSF57625">
    <property type="entry name" value="Invertebrate chitin-binding proteins"/>
    <property type="match status" value="1"/>
</dbReference>
<keyword evidence="3" id="KW-1185">Reference proteome</keyword>
<comment type="caution">
    <text evidence="2">The sequence shown here is derived from an EMBL/GenBank/DDBJ whole genome shotgun (WGS) entry which is preliminary data.</text>
</comment>
<dbReference type="Pfam" id="PF01607">
    <property type="entry name" value="CBM_14"/>
    <property type="match status" value="1"/>
</dbReference>
<dbReference type="GO" id="GO:0008061">
    <property type="term" value="F:chitin binding"/>
    <property type="evidence" value="ECO:0007669"/>
    <property type="project" value="InterPro"/>
</dbReference>
<dbReference type="InterPro" id="IPR036508">
    <property type="entry name" value="Chitin-bd_dom_sf"/>
</dbReference>
<protein>
    <recommendedName>
        <fullName evidence="1">Chitin-binding type-2 domain-containing protein</fullName>
    </recommendedName>
</protein>
<feature type="domain" description="Chitin-binding type-2" evidence="1">
    <location>
        <begin position="65"/>
        <end position="112"/>
    </location>
</feature>
<evidence type="ECO:0000259" key="1">
    <source>
        <dbReference type="Pfam" id="PF01607"/>
    </source>
</evidence>
<dbReference type="GO" id="GO:0005576">
    <property type="term" value="C:extracellular region"/>
    <property type="evidence" value="ECO:0007669"/>
    <property type="project" value="InterPro"/>
</dbReference>
<dbReference type="InterPro" id="IPR002557">
    <property type="entry name" value="Chitin-bd_dom"/>
</dbReference>
<evidence type="ECO:0000313" key="2">
    <source>
        <dbReference type="EMBL" id="KAK2179746.1"/>
    </source>
</evidence>
<accession>A0AAD9KYJ2</accession>
<gene>
    <name evidence="2" type="ORF">NP493_474g02011</name>
</gene>
<dbReference type="Proteomes" id="UP001209878">
    <property type="component" value="Unassembled WGS sequence"/>
</dbReference>
<evidence type="ECO:0000313" key="3">
    <source>
        <dbReference type="Proteomes" id="UP001209878"/>
    </source>
</evidence>
<dbReference type="EMBL" id="JAODUO010000474">
    <property type="protein sequence ID" value="KAK2179746.1"/>
    <property type="molecule type" value="Genomic_DNA"/>
</dbReference>
<sequence length="117" mass="12615">MPGRYQSCHACNVYAECDAGLRFFDDRPCPATLVFDDVAKRCQGFSTTCGPQIVNPGPGPCIKTCKGKGPGNYQSCISCNVYVTCMSGGVMFDNRPCPATLVWDDNVKNCRGASATW</sequence>
<proteinExistence type="predicted"/>
<organism evidence="2 3">
    <name type="scientific">Ridgeia piscesae</name>
    <name type="common">Tubeworm</name>
    <dbReference type="NCBI Taxonomy" id="27915"/>
    <lineage>
        <taxon>Eukaryota</taxon>
        <taxon>Metazoa</taxon>
        <taxon>Spiralia</taxon>
        <taxon>Lophotrochozoa</taxon>
        <taxon>Annelida</taxon>
        <taxon>Polychaeta</taxon>
        <taxon>Sedentaria</taxon>
        <taxon>Canalipalpata</taxon>
        <taxon>Sabellida</taxon>
        <taxon>Siboglinidae</taxon>
        <taxon>Ridgeia</taxon>
    </lineage>
</organism>
<reference evidence="2" key="1">
    <citation type="journal article" date="2023" name="Mol. Biol. Evol.">
        <title>Third-Generation Sequencing Reveals the Adaptive Role of the Epigenome in Three Deep-Sea Polychaetes.</title>
        <authorList>
            <person name="Perez M."/>
            <person name="Aroh O."/>
            <person name="Sun Y."/>
            <person name="Lan Y."/>
            <person name="Juniper S.K."/>
            <person name="Young C.R."/>
            <person name="Angers B."/>
            <person name="Qian P.Y."/>
        </authorList>
    </citation>
    <scope>NUCLEOTIDE SEQUENCE</scope>
    <source>
        <strain evidence="2">R07B-5</strain>
    </source>
</reference>